<dbReference type="InterPro" id="IPR016181">
    <property type="entry name" value="Acyl_CoA_acyltransferase"/>
</dbReference>
<dbReference type="InterPro" id="IPR000182">
    <property type="entry name" value="GNAT_dom"/>
</dbReference>
<dbReference type="Proteomes" id="UP000290365">
    <property type="component" value="Chromosome"/>
</dbReference>
<keyword evidence="5" id="KW-1185">Reference proteome</keyword>
<reference evidence="4 5" key="1">
    <citation type="submission" date="2019-01" db="EMBL/GenBank/DDBJ databases">
        <title>Ktedonosporobacter rubrisoli SCAWS-G2.</title>
        <authorList>
            <person name="Huang Y."/>
            <person name="Yan B."/>
        </authorList>
    </citation>
    <scope>NUCLEOTIDE SEQUENCE [LARGE SCALE GENOMIC DNA]</scope>
    <source>
        <strain evidence="4 5">SCAWS-G2</strain>
    </source>
</reference>
<keyword evidence="2" id="KW-0012">Acyltransferase</keyword>
<dbReference type="Pfam" id="PF00583">
    <property type="entry name" value="Acetyltransf_1"/>
    <property type="match status" value="1"/>
</dbReference>
<dbReference type="EMBL" id="CP035758">
    <property type="protein sequence ID" value="QBD76926.1"/>
    <property type="molecule type" value="Genomic_DNA"/>
</dbReference>
<evidence type="ECO:0000256" key="1">
    <source>
        <dbReference type="ARBA" id="ARBA00022679"/>
    </source>
</evidence>
<accession>A0A4P6JQ83</accession>
<dbReference type="RefSeq" id="WP_129887990.1">
    <property type="nucleotide sequence ID" value="NZ_CP035758.1"/>
</dbReference>
<evidence type="ECO:0000313" key="5">
    <source>
        <dbReference type="Proteomes" id="UP000290365"/>
    </source>
</evidence>
<gene>
    <name evidence="4" type="ORF">EPA93_13300</name>
</gene>
<dbReference type="SUPFAM" id="SSF55729">
    <property type="entry name" value="Acyl-CoA N-acyltransferases (Nat)"/>
    <property type="match status" value="1"/>
</dbReference>
<protein>
    <submittedName>
        <fullName evidence="4">GNAT family N-acetyltransferase</fullName>
    </submittedName>
</protein>
<evidence type="ECO:0000256" key="2">
    <source>
        <dbReference type="ARBA" id="ARBA00023315"/>
    </source>
</evidence>
<dbReference type="PANTHER" id="PTHR43877">
    <property type="entry name" value="AMINOALKYLPHOSPHONATE N-ACETYLTRANSFERASE-RELATED-RELATED"/>
    <property type="match status" value="1"/>
</dbReference>
<dbReference type="PROSITE" id="PS51186">
    <property type="entry name" value="GNAT"/>
    <property type="match status" value="1"/>
</dbReference>
<dbReference type="PANTHER" id="PTHR43877:SF2">
    <property type="entry name" value="AMINOALKYLPHOSPHONATE N-ACETYLTRANSFERASE-RELATED"/>
    <property type="match status" value="1"/>
</dbReference>
<proteinExistence type="predicted"/>
<dbReference type="Gene3D" id="3.40.630.30">
    <property type="match status" value="1"/>
</dbReference>
<keyword evidence="1 4" id="KW-0808">Transferase</keyword>
<evidence type="ECO:0000259" key="3">
    <source>
        <dbReference type="PROSITE" id="PS51186"/>
    </source>
</evidence>
<dbReference type="InterPro" id="IPR050832">
    <property type="entry name" value="Bact_Acetyltransf"/>
</dbReference>
<organism evidence="4 5">
    <name type="scientific">Ktedonosporobacter rubrisoli</name>
    <dbReference type="NCBI Taxonomy" id="2509675"/>
    <lineage>
        <taxon>Bacteria</taxon>
        <taxon>Bacillati</taxon>
        <taxon>Chloroflexota</taxon>
        <taxon>Ktedonobacteria</taxon>
        <taxon>Ktedonobacterales</taxon>
        <taxon>Ktedonosporobacteraceae</taxon>
        <taxon>Ktedonosporobacter</taxon>
    </lineage>
</organism>
<dbReference type="CDD" id="cd04301">
    <property type="entry name" value="NAT_SF"/>
    <property type="match status" value="1"/>
</dbReference>
<evidence type="ECO:0000313" key="4">
    <source>
        <dbReference type="EMBL" id="QBD76926.1"/>
    </source>
</evidence>
<dbReference type="OrthoDB" id="9792929at2"/>
<name>A0A4P6JQ83_KTERU</name>
<dbReference type="AlphaFoldDB" id="A0A4P6JQ83"/>
<feature type="domain" description="N-acetyltransferase" evidence="3">
    <location>
        <begin position="5"/>
        <end position="161"/>
    </location>
</feature>
<sequence>MSTDVTIRGYRIKDQEQIKQCIIELQEFERGLEADRIEGERIVERNFQEMQEAHLHDESRIFVAEVAEKVVGFINVRPVHSDQTYLSSLVEYVYISDIVVLQAYRERGIGARLLQRAEEFARQKGISVLQIEALARNQQALDVYQRAGFRPYEIMLLKQIT</sequence>
<dbReference type="GO" id="GO:0016747">
    <property type="term" value="F:acyltransferase activity, transferring groups other than amino-acyl groups"/>
    <property type="evidence" value="ECO:0007669"/>
    <property type="project" value="InterPro"/>
</dbReference>
<dbReference type="KEGG" id="kbs:EPA93_13300"/>